<dbReference type="InterPro" id="IPR049557">
    <property type="entry name" value="Transketolase_CS"/>
</dbReference>
<evidence type="ECO:0000256" key="4">
    <source>
        <dbReference type="ARBA" id="ARBA00022723"/>
    </source>
</evidence>
<reference evidence="7 8" key="1">
    <citation type="submission" date="2015-09" db="EMBL/GenBank/DDBJ databases">
        <authorList>
            <consortium name="Pathogen Informatics"/>
        </authorList>
    </citation>
    <scope>NUCLEOTIDE SEQUENCE [LARGE SCALE GENOMIC DNA]</scope>
    <source>
        <strain evidence="7 8">2789STDY5608850</strain>
    </source>
</reference>
<sequence>MSDIRQLEEKAGEIRKLVITSVSRAGSGHPGGALSCADLLAALYFEVMNIRPEEPLWEERDRFVLSKGHSCPALYAALALRGYFPVKEMDTLRSLGSILQGHPCAEKTPGVDVSTGSLGQGLSIANGIALGARLDKKEFYTYCLMGDGETEEGQVWEAAMTASHYRLDHVIAFVDYNHLQIDGSIEEVIGNRNLAAKFQAFGWRTITVDGHSMEAVLGGIQEAKRSRGTPVCIILNTIKGKGVSFMENQAAWHGCAPTPEQAERALLELEGN</sequence>
<evidence type="ECO:0000259" key="6">
    <source>
        <dbReference type="Pfam" id="PF00456"/>
    </source>
</evidence>
<dbReference type="PANTHER" id="PTHR47514">
    <property type="entry name" value="TRANSKETOLASE N-TERMINAL SECTION-RELATED"/>
    <property type="match status" value="1"/>
</dbReference>
<comment type="similarity">
    <text evidence="2">Belongs to the transketolase family.</text>
</comment>
<dbReference type="PROSITE" id="PS00801">
    <property type="entry name" value="TRANSKETOLASE_1"/>
    <property type="match status" value="1"/>
</dbReference>
<evidence type="ECO:0000256" key="1">
    <source>
        <dbReference type="ARBA" id="ARBA00001964"/>
    </source>
</evidence>
<proteinExistence type="inferred from homology"/>
<dbReference type="EC" id="2.2.1.1" evidence="7"/>
<accession>A0A173ZAL5</accession>
<keyword evidence="5" id="KW-0786">Thiamine pyrophosphate</keyword>
<evidence type="ECO:0000256" key="5">
    <source>
        <dbReference type="ARBA" id="ARBA00023052"/>
    </source>
</evidence>
<dbReference type="RefSeq" id="WP_148549598.1">
    <property type="nucleotide sequence ID" value="NZ_CABIXC010000002.1"/>
</dbReference>
<evidence type="ECO:0000313" key="8">
    <source>
        <dbReference type="Proteomes" id="UP000095651"/>
    </source>
</evidence>
<name>A0A173ZAL5_9FIRM</name>
<dbReference type="InterPro" id="IPR005474">
    <property type="entry name" value="Transketolase_N"/>
</dbReference>
<dbReference type="EMBL" id="CYZE01000002">
    <property type="protein sequence ID" value="CUN73361.1"/>
    <property type="molecule type" value="Genomic_DNA"/>
</dbReference>
<feature type="domain" description="Transketolase N-terminal" evidence="6">
    <location>
        <begin position="11"/>
        <end position="256"/>
    </location>
</feature>
<keyword evidence="3 7" id="KW-0808">Transferase</keyword>
<keyword evidence="4" id="KW-0479">Metal-binding</keyword>
<organism evidence="7 8">
    <name type="scientific">Hungatella hathewayi</name>
    <dbReference type="NCBI Taxonomy" id="154046"/>
    <lineage>
        <taxon>Bacteria</taxon>
        <taxon>Bacillati</taxon>
        <taxon>Bacillota</taxon>
        <taxon>Clostridia</taxon>
        <taxon>Lachnospirales</taxon>
        <taxon>Lachnospiraceae</taxon>
        <taxon>Hungatella</taxon>
    </lineage>
</organism>
<dbReference type="InterPro" id="IPR029061">
    <property type="entry name" value="THDP-binding"/>
</dbReference>
<evidence type="ECO:0000313" key="7">
    <source>
        <dbReference type="EMBL" id="CUN73361.1"/>
    </source>
</evidence>
<dbReference type="PANTHER" id="PTHR47514:SF1">
    <property type="entry name" value="TRANSKETOLASE N-TERMINAL SECTION-RELATED"/>
    <property type="match status" value="1"/>
</dbReference>
<dbReference type="GO" id="GO:0004802">
    <property type="term" value="F:transketolase activity"/>
    <property type="evidence" value="ECO:0007669"/>
    <property type="project" value="UniProtKB-EC"/>
</dbReference>
<dbReference type="CDD" id="cd02012">
    <property type="entry name" value="TPP_TK"/>
    <property type="match status" value="1"/>
</dbReference>
<dbReference type="GO" id="GO:0046872">
    <property type="term" value="F:metal ion binding"/>
    <property type="evidence" value="ECO:0007669"/>
    <property type="project" value="UniProtKB-KW"/>
</dbReference>
<dbReference type="SUPFAM" id="SSF52518">
    <property type="entry name" value="Thiamin diphosphate-binding fold (THDP-binding)"/>
    <property type="match status" value="1"/>
</dbReference>
<gene>
    <name evidence="7" type="primary">tktB_1</name>
    <name evidence="7" type="ORF">ERS852407_00947</name>
</gene>
<dbReference type="Pfam" id="PF00456">
    <property type="entry name" value="Transketolase_N"/>
    <property type="match status" value="1"/>
</dbReference>
<dbReference type="AlphaFoldDB" id="A0A173ZAL5"/>
<comment type="cofactor">
    <cofactor evidence="1">
        <name>thiamine diphosphate</name>
        <dbReference type="ChEBI" id="CHEBI:58937"/>
    </cofactor>
</comment>
<dbReference type="Proteomes" id="UP000095651">
    <property type="component" value="Unassembled WGS sequence"/>
</dbReference>
<evidence type="ECO:0000256" key="2">
    <source>
        <dbReference type="ARBA" id="ARBA00007131"/>
    </source>
</evidence>
<protein>
    <submittedName>
        <fullName evidence="7">Transketolase</fullName>
        <ecNumber evidence="7">2.2.1.1</ecNumber>
    </submittedName>
</protein>
<dbReference type="Gene3D" id="3.40.50.970">
    <property type="match status" value="1"/>
</dbReference>
<evidence type="ECO:0000256" key="3">
    <source>
        <dbReference type="ARBA" id="ARBA00022679"/>
    </source>
</evidence>